<keyword evidence="5" id="KW-0175">Coiled coil</keyword>
<dbReference type="RefSeq" id="XP_035551447.1">
    <property type="nucleotide sequence ID" value="XM_035695554.1"/>
</dbReference>
<dbReference type="SUPFAM" id="SSF57997">
    <property type="entry name" value="Tropomyosin"/>
    <property type="match status" value="2"/>
</dbReference>
<dbReference type="GO" id="GO:0030154">
    <property type="term" value="P:cell differentiation"/>
    <property type="evidence" value="ECO:0007669"/>
    <property type="project" value="UniProtKB-KW"/>
</dbReference>
<evidence type="ECO:0000256" key="1">
    <source>
        <dbReference type="ARBA" id="ARBA00008956"/>
    </source>
</evidence>
<evidence type="ECO:0000256" key="2">
    <source>
        <dbReference type="ARBA" id="ARBA00022473"/>
    </source>
</evidence>
<protein>
    <submittedName>
        <fullName evidence="7">FRIGIDA-like protein 5</fullName>
    </submittedName>
</protein>
<evidence type="ECO:0000256" key="4">
    <source>
        <dbReference type="ARBA" id="ARBA00023089"/>
    </source>
</evidence>
<keyword evidence="4" id="KW-0287">Flowering</keyword>
<evidence type="ECO:0000313" key="6">
    <source>
        <dbReference type="Proteomes" id="UP000235220"/>
    </source>
</evidence>
<dbReference type="Pfam" id="PF07899">
    <property type="entry name" value="Frigida"/>
    <property type="match status" value="2"/>
</dbReference>
<accession>A0A6P9FA25</accession>
<dbReference type="GeneID" id="109010967"/>
<comment type="similarity">
    <text evidence="1">Belongs to the Frigida family.</text>
</comment>
<dbReference type="PANTHER" id="PTHR31791:SF37">
    <property type="entry name" value="A_TM021B04.7 PROTEIN"/>
    <property type="match status" value="1"/>
</dbReference>
<dbReference type="PANTHER" id="PTHR31791">
    <property type="entry name" value="FRIGIDA-LIKE PROTEIN 3-RELATED"/>
    <property type="match status" value="1"/>
</dbReference>
<keyword evidence="2" id="KW-0217">Developmental protein</keyword>
<gene>
    <name evidence="7" type="primary">LOC109010967</name>
</gene>
<keyword evidence="3" id="KW-0221">Differentiation</keyword>
<dbReference type="KEGG" id="jre:109010967"/>
<dbReference type="GO" id="GO:0009908">
    <property type="term" value="P:flower development"/>
    <property type="evidence" value="ECO:0007669"/>
    <property type="project" value="UniProtKB-KW"/>
</dbReference>
<evidence type="ECO:0000256" key="5">
    <source>
        <dbReference type="SAM" id="Coils"/>
    </source>
</evidence>
<proteinExistence type="inferred from homology"/>
<evidence type="ECO:0000256" key="3">
    <source>
        <dbReference type="ARBA" id="ARBA00022782"/>
    </source>
</evidence>
<dbReference type="InParanoid" id="A0A6P9FA25"/>
<dbReference type="AlphaFoldDB" id="A0A6P9FA25"/>
<dbReference type="InterPro" id="IPR012474">
    <property type="entry name" value="Frigida"/>
</dbReference>
<organism evidence="6 7">
    <name type="scientific">Juglans regia</name>
    <name type="common">English walnut</name>
    <dbReference type="NCBI Taxonomy" id="51240"/>
    <lineage>
        <taxon>Eukaryota</taxon>
        <taxon>Viridiplantae</taxon>
        <taxon>Streptophyta</taxon>
        <taxon>Embryophyta</taxon>
        <taxon>Tracheophyta</taxon>
        <taxon>Spermatophyta</taxon>
        <taxon>Magnoliopsida</taxon>
        <taxon>eudicotyledons</taxon>
        <taxon>Gunneridae</taxon>
        <taxon>Pentapetalae</taxon>
        <taxon>rosids</taxon>
        <taxon>fabids</taxon>
        <taxon>Fagales</taxon>
        <taxon>Juglandaceae</taxon>
        <taxon>Juglans</taxon>
    </lineage>
</organism>
<feature type="coiled-coil region" evidence="5">
    <location>
        <begin position="64"/>
        <end position="91"/>
    </location>
</feature>
<reference evidence="7" key="1">
    <citation type="submission" date="2025-08" db="UniProtKB">
        <authorList>
            <consortium name="RefSeq"/>
        </authorList>
    </citation>
    <scope>IDENTIFICATION</scope>
    <source>
        <tissue evidence="7">Leaves</tissue>
    </source>
</reference>
<keyword evidence="6" id="KW-1185">Reference proteome</keyword>
<dbReference type="OrthoDB" id="1166041at2759"/>
<sequence length="1049" mass="122218">MEKISSDLKLSELKQNGLNRAYENMNAQWRDLEEHFDLTRKSIESQFEELERRAKEGGLKEQQLDTMQEHLRECERELAAKESKLGSVVEKLRLKEEHLDSTRKSVEECSGDLEFKKQELRSMQISVAKCFSEIESKKNQLGSLEQSLVQCSKKLRWKEQRLEVVEKSIHKCFDEVILKGKELESAEKRLEDCLGKLELKEKELCEVQKLIRERCVELELKERQIDSIKILIQENSEELELKVKQCGETEKSIKDQKMELKLKEKKVESVDKSIKEQLEEVKSREKIMDLRERKIKDLTDEVESEGKKLDSIQEVYKRYCDDVELKEREYNAIGRSIEERKQELELKENQLKSTQNFIEESDKKLKSKEEMLDLIQKKIVECSREKELKEKQLDFLEESIKKCTDSLVSKEKQLNYVQDIAKERLKELEFEEKNLVSFKNSIEECSHDLEMRERQFEKRARELDLKEKQLNTLQNPINEAIKEKELKGKKCNFPSQLKTEQLEYTIANNATVHYPAPFRPCAHGRSLQLLMNESLHRHELVCGQVSTILQTSSNPSKLVLDAMHGFYPPHSREGFMEFDVNIIRRSCILLLEQLMKASPVVNPQVREAAMKLAVEWKQKMRMAHDNCFEVLGFLQLLAAYRLSSCFNGYELQSLLDMVDQHAQALELRQTLGIACKTPVTSILHSRERPEYLPPENAANSSFADLQLTATTYKNFQLLLNEQWNSPDEMCDAIFHSLQMSLDPAKLVLDVIQGSFPRIWEKRETGFQASSMNGYFFMLEQLMRMSPQIDPQVKEEAIKLAVDWKERLIVNTRNSLEVLAFLQLLASYGLASSFDGYEILKLFEVVTQYKQAVELCQTLGFADEIPDFIEKLIERKLYIKAVRFVCAFKLVDNFPPVLLLKEYLENARRSAQKLCQKKKSFQAKDEATDGEIDALRTAMECIIDFNLESEFPPKDIEKRIVELEKLRAERRSSVPGPKKQVWHQNKNKRLRTEVSTVEPFDIPVFTPSGQYETSYLYSGGPRQFASSGNSSRNNLRTRQGFAGNHYLYHS</sequence>
<name>A0A6P9FA25_JUGRE</name>
<dbReference type="Proteomes" id="UP000235220">
    <property type="component" value="Chromosome 11"/>
</dbReference>
<feature type="coiled-coil region" evidence="5">
    <location>
        <begin position="183"/>
        <end position="413"/>
    </location>
</feature>
<evidence type="ECO:0000313" key="7">
    <source>
        <dbReference type="RefSeq" id="XP_035551447.1"/>
    </source>
</evidence>